<accession>A0A401Q280</accession>
<sequence>MGTHEPLPGVVVGDIGPKFGYDEVDNGYLKLENVRVPRENMLMRYAKVMPDGTYMKPPSDKLTYGTMVFIRSMIVGDSARALSQACTIAIRYSAVRHQSELKPGDPEPQILDYQTQQYKLFPLLVTAYTFRFIGNFMREMYHRITGDMNDGDYSQLPELHALSAGLKAFTSWVASAGIEECRMAYLFKSYTQAKSGQKLSGTVSYLNDLCNHIQPQQVASRPIVMDINDISQLVEAYQLRAANLVEAAAHNYRLELGRSKNKEEAWNSTSIDLVRASGAHCHYVVVKLFAAKLSEITDTAIHDVLSTLCLMYALYGISKNSGDFLHAGILSDPQISQVHQRVKELLAVIRPNAVALVDAFDYPDAVLASVLGRYDGNVYEHMFEWAKKSPLNKTEVHKSFYKYLKPLQSKL</sequence>
<dbReference type="PANTHER" id="PTHR10909">
    <property type="entry name" value="ELECTRON TRANSPORT OXIDOREDUCTASE"/>
    <property type="match status" value="1"/>
</dbReference>
<evidence type="ECO:0000256" key="19">
    <source>
        <dbReference type="ARBA" id="ARBA00041501"/>
    </source>
</evidence>
<dbReference type="OrthoDB" id="538336at2759"/>
<evidence type="ECO:0000256" key="6">
    <source>
        <dbReference type="ARBA" id="ARBA00022827"/>
    </source>
</evidence>
<protein>
    <recommendedName>
        <fullName evidence="17">Peroxisomal acyl-coenzyme A oxidase 1</fullName>
    </recommendedName>
    <alternativeName>
        <fullName evidence="18">Palmitoyl-CoA oxidase</fullName>
    </alternativeName>
    <alternativeName>
        <fullName evidence="20">Peroxisomal fatty acyl-CoA oxidase</fullName>
    </alternativeName>
    <alternativeName>
        <fullName evidence="19">Straight-chain acyl-CoA oxidase</fullName>
    </alternativeName>
</protein>
<dbReference type="OMA" id="TFPTQEL"/>
<gene>
    <name evidence="26" type="ORF">scyTo_0018750</name>
</gene>
<evidence type="ECO:0000256" key="23">
    <source>
        <dbReference type="ARBA" id="ARBA00048946"/>
    </source>
</evidence>
<comment type="catalytic activity">
    <reaction evidence="14">
        <text>(5Z,8Z,11Z,14Z,17Z)-eicosapentaenoyl-CoA + O2 = (2E,5Z,8Z,11Z,14Z,17Z)-eicosahexaenoyl-CoA + H2O2</text>
        <dbReference type="Rhea" id="RHEA:69643"/>
        <dbReference type="ChEBI" id="CHEBI:15379"/>
        <dbReference type="ChEBI" id="CHEBI:16240"/>
        <dbReference type="ChEBI" id="CHEBI:73862"/>
        <dbReference type="ChEBI" id="CHEBI:187901"/>
    </reaction>
    <physiologicalReaction direction="left-to-right" evidence="14">
        <dbReference type="Rhea" id="RHEA:69644"/>
    </physiologicalReaction>
</comment>
<evidence type="ECO:0000256" key="16">
    <source>
        <dbReference type="ARBA" id="ARBA00036791"/>
    </source>
</evidence>
<comment type="catalytic activity">
    <reaction evidence="15">
        <text>glutaryl-CoA + O2 = (2E)-glutaconyl-CoA + H2O2</text>
        <dbReference type="Rhea" id="RHEA:40315"/>
        <dbReference type="ChEBI" id="CHEBI:15379"/>
        <dbReference type="ChEBI" id="CHEBI:16240"/>
        <dbReference type="ChEBI" id="CHEBI:57353"/>
        <dbReference type="ChEBI" id="CHEBI:57378"/>
    </reaction>
    <physiologicalReaction direction="left-to-right" evidence="15">
        <dbReference type="Rhea" id="RHEA:40316"/>
    </physiologicalReaction>
</comment>
<evidence type="ECO:0000256" key="14">
    <source>
        <dbReference type="ARBA" id="ARBA00036444"/>
    </source>
</evidence>
<keyword evidence="10" id="KW-0576">Peroxisome</keyword>
<dbReference type="STRING" id="75743.A0A401Q280"/>
<dbReference type="SUPFAM" id="SSF56645">
    <property type="entry name" value="Acyl-CoA dehydrogenase NM domain-like"/>
    <property type="match status" value="1"/>
</dbReference>
<name>A0A401Q280_SCYTO</name>
<comment type="catalytic activity">
    <reaction evidence="23">
        <text>tetradecanoyl-CoA + O2 = (2E)-tetradecenoyl-CoA + H2O2</text>
        <dbReference type="Rhea" id="RHEA:40183"/>
        <dbReference type="ChEBI" id="CHEBI:15379"/>
        <dbReference type="ChEBI" id="CHEBI:16240"/>
        <dbReference type="ChEBI" id="CHEBI:57385"/>
        <dbReference type="ChEBI" id="CHEBI:61405"/>
    </reaction>
    <physiologicalReaction direction="left-to-right" evidence="23">
        <dbReference type="Rhea" id="RHEA:40184"/>
    </physiologicalReaction>
</comment>
<dbReference type="Pfam" id="PF22924">
    <property type="entry name" value="ACOX_C_alpha1"/>
    <property type="match status" value="1"/>
</dbReference>
<keyword evidence="27" id="KW-1185">Reference proteome</keyword>
<dbReference type="InterPro" id="IPR036250">
    <property type="entry name" value="AcylCo_DH-like_C"/>
</dbReference>
<dbReference type="Pfam" id="PF01756">
    <property type="entry name" value="ACOX"/>
    <property type="match status" value="1"/>
</dbReference>
<evidence type="ECO:0000256" key="20">
    <source>
        <dbReference type="ARBA" id="ARBA00042468"/>
    </source>
</evidence>
<comment type="catalytic activity">
    <reaction evidence="21">
        <text>octanoyl-CoA + O2 = (2E)-octenoyl-CoA + H2O2</text>
        <dbReference type="Rhea" id="RHEA:40175"/>
        <dbReference type="ChEBI" id="CHEBI:15379"/>
        <dbReference type="ChEBI" id="CHEBI:16240"/>
        <dbReference type="ChEBI" id="CHEBI:57386"/>
        <dbReference type="ChEBI" id="CHEBI:62242"/>
    </reaction>
    <physiologicalReaction direction="left-to-right" evidence="21">
        <dbReference type="Rhea" id="RHEA:40176"/>
    </physiologicalReaction>
</comment>
<evidence type="ECO:0000256" key="21">
    <source>
        <dbReference type="ARBA" id="ARBA00048334"/>
    </source>
</evidence>
<dbReference type="GO" id="GO:0071949">
    <property type="term" value="F:FAD binding"/>
    <property type="evidence" value="ECO:0007669"/>
    <property type="project" value="InterPro"/>
</dbReference>
<comment type="cofactor">
    <cofactor evidence="1">
        <name>FAD</name>
        <dbReference type="ChEBI" id="CHEBI:57692"/>
    </cofactor>
</comment>
<dbReference type="InterPro" id="IPR002655">
    <property type="entry name" value="Acyl-CoA_oxidase_C"/>
</dbReference>
<proteinExistence type="inferred from homology"/>
<evidence type="ECO:0000256" key="9">
    <source>
        <dbReference type="ARBA" id="ARBA00023098"/>
    </source>
</evidence>
<dbReference type="GO" id="GO:0000038">
    <property type="term" value="P:very long-chain fatty acid metabolic process"/>
    <property type="evidence" value="ECO:0007669"/>
    <property type="project" value="TreeGrafter"/>
</dbReference>
<dbReference type="Gene3D" id="2.40.110.10">
    <property type="entry name" value="Butyryl-CoA Dehydrogenase, subunit A, domain 2"/>
    <property type="match status" value="1"/>
</dbReference>
<organism evidence="26 27">
    <name type="scientific">Scyliorhinus torazame</name>
    <name type="common">Cloudy catshark</name>
    <name type="synonym">Catulus torazame</name>
    <dbReference type="NCBI Taxonomy" id="75743"/>
    <lineage>
        <taxon>Eukaryota</taxon>
        <taxon>Metazoa</taxon>
        <taxon>Chordata</taxon>
        <taxon>Craniata</taxon>
        <taxon>Vertebrata</taxon>
        <taxon>Chondrichthyes</taxon>
        <taxon>Elasmobranchii</taxon>
        <taxon>Galeomorphii</taxon>
        <taxon>Galeoidea</taxon>
        <taxon>Carcharhiniformes</taxon>
        <taxon>Scyliorhinidae</taxon>
        <taxon>Scyliorhinus</taxon>
    </lineage>
</organism>
<evidence type="ECO:0000256" key="4">
    <source>
        <dbReference type="ARBA" id="ARBA00006288"/>
    </source>
</evidence>
<dbReference type="InterPro" id="IPR009100">
    <property type="entry name" value="AcylCoA_DH/oxidase_NM_dom_sf"/>
</dbReference>
<evidence type="ECO:0000256" key="3">
    <source>
        <dbReference type="ARBA" id="ARBA00004846"/>
    </source>
</evidence>
<comment type="catalytic activity">
    <reaction evidence="11">
        <text>decanoyl-CoA + O2 = (2E)-decenoyl-CoA + H2O2</text>
        <dbReference type="Rhea" id="RHEA:40179"/>
        <dbReference type="ChEBI" id="CHEBI:15379"/>
        <dbReference type="ChEBI" id="CHEBI:16240"/>
        <dbReference type="ChEBI" id="CHEBI:61406"/>
        <dbReference type="ChEBI" id="CHEBI:61430"/>
    </reaction>
    <physiologicalReaction direction="left-to-right" evidence="11">
        <dbReference type="Rhea" id="RHEA:40180"/>
    </physiologicalReaction>
</comment>
<dbReference type="Proteomes" id="UP000288216">
    <property type="component" value="Unassembled WGS sequence"/>
</dbReference>
<evidence type="ECO:0000256" key="2">
    <source>
        <dbReference type="ARBA" id="ARBA00004275"/>
    </source>
</evidence>
<dbReference type="InterPro" id="IPR046373">
    <property type="entry name" value="Acyl-CoA_Oxase/DH_mid-dom_sf"/>
</dbReference>
<dbReference type="GO" id="GO:0003997">
    <property type="term" value="F:acyl-CoA oxidase activity"/>
    <property type="evidence" value="ECO:0007669"/>
    <property type="project" value="InterPro"/>
</dbReference>
<evidence type="ECO:0000256" key="12">
    <source>
        <dbReference type="ARBA" id="ARBA00036338"/>
    </source>
</evidence>
<comment type="subcellular location">
    <subcellularLocation>
        <location evidence="2">Peroxisome</location>
    </subcellularLocation>
</comment>
<evidence type="ECO:0000256" key="10">
    <source>
        <dbReference type="ARBA" id="ARBA00023140"/>
    </source>
</evidence>
<reference evidence="26 27" key="1">
    <citation type="journal article" date="2018" name="Nat. Ecol. Evol.">
        <title>Shark genomes provide insights into elasmobranch evolution and the origin of vertebrates.</title>
        <authorList>
            <person name="Hara Y"/>
            <person name="Yamaguchi K"/>
            <person name="Onimaru K"/>
            <person name="Kadota M"/>
            <person name="Koyanagi M"/>
            <person name="Keeley SD"/>
            <person name="Tatsumi K"/>
            <person name="Tanaka K"/>
            <person name="Motone F"/>
            <person name="Kageyama Y"/>
            <person name="Nozu R"/>
            <person name="Adachi N"/>
            <person name="Nishimura O"/>
            <person name="Nakagawa R"/>
            <person name="Tanegashima C"/>
            <person name="Kiyatake I"/>
            <person name="Matsumoto R"/>
            <person name="Murakumo K"/>
            <person name="Nishida K"/>
            <person name="Terakita A"/>
            <person name="Kuratani S"/>
            <person name="Sato K"/>
            <person name="Hyodo S Kuraku.S."/>
        </authorList>
    </citation>
    <scope>NUCLEOTIDE SEQUENCE [LARGE SCALE GENOMIC DNA]</scope>
</reference>
<evidence type="ECO:0000256" key="7">
    <source>
        <dbReference type="ARBA" id="ARBA00022832"/>
    </source>
</evidence>
<evidence type="ECO:0000256" key="13">
    <source>
        <dbReference type="ARBA" id="ARBA00036399"/>
    </source>
</evidence>
<keyword evidence="7" id="KW-0276">Fatty acid metabolism</keyword>
<evidence type="ECO:0000256" key="22">
    <source>
        <dbReference type="ARBA" id="ARBA00048450"/>
    </source>
</evidence>
<dbReference type="SUPFAM" id="SSF47203">
    <property type="entry name" value="Acyl-CoA dehydrogenase C-terminal domain-like"/>
    <property type="match status" value="2"/>
</dbReference>
<dbReference type="Gene3D" id="1.20.140.10">
    <property type="entry name" value="Butyryl-CoA Dehydrogenase, subunit A, domain 3"/>
    <property type="match status" value="2"/>
</dbReference>
<evidence type="ECO:0000313" key="26">
    <source>
        <dbReference type="EMBL" id="GCB79433.1"/>
    </source>
</evidence>
<evidence type="ECO:0000259" key="25">
    <source>
        <dbReference type="Pfam" id="PF22924"/>
    </source>
</evidence>
<keyword evidence="9" id="KW-0443">Lipid metabolism</keyword>
<feature type="domain" description="Acyl-CoA oxidase C-alpha1" evidence="25">
    <location>
        <begin position="64"/>
        <end position="185"/>
    </location>
</feature>
<evidence type="ECO:0000259" key="24">
    <source>
        <dbReference type="Pfam" id="PF01756"/>
    </source>
</evidence>
<dbReference type="GO" id="GO:0005777">
    <property type="term" value="C:peroxisome"/>
    <property type="evidence" value="ECO:0007669"/>
    <property type="project" value="UniProtKB-SubCell"/>
</dbReference>
<comment type="catalytic activity">
    <reaction evidence="16">
        <text>dodecanoyl-CoA + O2 = (2E)-dodecenoyl-CoA + H2O2</text>
        <dbReference type="Rhea" id="RHEA:40171"/>
        <dbReference type="ChEBI" id="CHEBI:15379"/>
        <dbReference type="ChEBI" id="CHEBI:16240"/>
        <dbReference type="ChEBI" id="CHEBI:57330"/>
        <dbReference type="ChEBI" id="CHEBI:57375"/>
    </reaction>
    <physiologicalReaction direction="left-to-right" evidence="16">
        <dbReference type="Rhea" id="RHEA:40172"/>
    </physiologicalReaction>
</comment>
<comment type="catalytic activity">
    <reaction evidence="12">
        <text>(6Z,9Z,12Z,15Z,18Z,21Z)-tetracosahexaenoyl-CoA + O2 = (2E,6Z,9Z,12Z,15Z,18Z,21Z)-tetracosaheptaenoyl-CoA + H2O2</text>
        <dbReference type="Rhea" id="RHEA:39119"/>
        <dbReference type="ChEBI" id="CHEBI:15379"/>
        <dbReference type="ChEBI" id="CHEBI:16240"/>
        <dbReference type="ChEBI" id="CHEBI:74086"/>
        <dbReference type="ChEBI" id="CHEBI:76360"/>
    </reaction>
    <physiologicalReaction direction="left-to-right" evidence="12">
        <dbReference type="Rhea" id="RHEA:39120"/>
    </physiologicalReaction>
</comment>
<dbReference type="GO" id="GO:0033540">
    <property type="term" value="P:fatty acid beta-oxidation using acyl-CoA oxidase"/>
    <property type="evidence" value="ECO:0007669"/>
    <property type="project" value="TreeGrafter"/>
</dbReference>
<evidence type="ECO:0000256" key="1">
    <source>
        <dbReference type="ARBA" id="ARBA00001974"/>
    </source>
</evidence>
<comment type="pathway">
    <text evidence="3">Lipid metabolism; peroxisomal fatty acid beta-oxidation.</text>
</comment>
<evidence type="ECO:0000256" key="5">
    <source>
        <dbReference type="ARBA" id="ARBA00022630"/>
    </source>
</evidence>
<comment type="caution">
    <text evidence="26">The sequence shown here is derived from an EMBL/GenBank/DDBJ whole genome shotgun (WGS) entry which is preliminary data.</text>
</comment>
<dbReference type="EMBL" id="BFAA01013349">
    <property type="protein sequence ID" value="GCB79433.1"/>
    <property type="molecule type" value="Genomic_DNA"/>
</dbReference>
<feature type="domain" description="Acyl-CoA oxidase C-terminal" evidence="24">
    <location>
        <begin position="229"/>
        <end position="407"/>
    </location>
</feature>
<dbReference type="GO" id="GO:0005504">
    <property type="term" value="F:fatty acid binding"/>
    <property type="evidence" value="ECO:0007669"/>
    <property type="project" value="TreeGrafter"/>
</dbReference>
<comment type="catalytic activity">
    <reaction evidence="13">
        <text>hexanoyl-CoA + O2 = (2E)-hexenoyl-CoA + H2O2</text>
        <dbReference type="Rhea" id="RHEA:40311"/>
        <dbReference type="ChEBI" id="CHEBI:15379"/>
        <dbReference type="ChEBI" id="CHEBI:16240"/>
        <dbReference type="ChEBI" id="CHEBI:62077"/>
        <dbReference type="ChEBI" id="CHEBI:62620"/>
    </reaction>
    <physiologicalReaction direction="left-to-right" evidence="13">
        <dbReference type="Rhea" id="RHEA:40312"/>
    </physiologicalReaction>
</comment>
<evidence type="ECO:0000256" key="11">
    <source>
        <dbReference type="ARBA" id="ARBA00036151"/>
    </source>
</evidence>
<evidence type="ECO:0000256" key="8">
    <source>
        <dbReference type="ARBA" id="ARBA00023002"/>
    </source>
</evidence>
<comment type="similarity">
    <text evidence="4">Belongs to the acyl-CoA oxidase family.</text>
</comment>
<dbReference type="FunFam" id="1.20.140.10:FF:000007">
    <property type="entry name" value="Acyl-coenzyme A oxidase"/>
    <property type="match status" value="1"/>
</dbReference>
<evidence type="ECO:0000256" key="18">
    <source>
        <dbReference type="ARBA" id="ARBA00041259"/>
    </source>
</evidence>
<keyword evidence="6" id="KW-0274">FAD</keyword>
<dbReference type="AlphaFoldDB" id="A0A401Q280"/>
<evidence type="ECO:0000256" key="15">
    <source>
        <dbReference type="ARBA" id="ARBA00036750"/>
    </source>
</evidence>
<dbReference type="GO" id="GO:0055088">
    <property type="term" value="P:lipid homeostasis"/>
    <property type="evidence" value="ECO:0007669"/>
    <property type="project" value="TreeGrafter"/>
</dbReference>
<dbReference type="InterPro" id="IPR012258">
    <property type="entry name" value="Acyl-CoA_oxidase"/>
</dbReference>
<comment type="catalytic activity">
    <reaction evidence="22">
        <text>octadecanoyl-CoA + O2 = (2E)-octadecenoyl-CoA + H2O2</text>
        <dbReference type="Rhea" id="RHEA:38971"/>
        <dbReference type="ChEBI" id="CHEBI:15379"/>
        <dbReference type="ChEBI" id="CHEBI:16240"/>
        <dbReference type="ChEBI" id="CHEBI:57394"/>
        <dbReference type="ChEBI" id="CHEBI:71412"/>
    </reaction>
    <physiologicalReaction direction="left-to-right" evidence="22">
        <dbReference type="Rhea" id="RHEA:38972"/>
    </physiologicalReaction>
</comment>
<keyword evidence="8" id="KW-0560">Oxidoreductase</keyword>
<evidence type="ECO:0000256" key="17">
    <source>
        <dbReference type="ARBA" id="ARBA00040310"/>
    </source>
</evidence>
<dbReference type="InterPro" id="IPR055060">
    <property type="entry name" value="ACOX_C_alpha1"/>
</dbReference>
<keyword evidence="5" id="KW-0285">Flavoprotein</keyword>
<dbReference type="PANTHER" id="PTHR10909:SF250">
    <property type="entry name" value="PEROXISOMAL ACYL-COENZYME A OXIDASE 1"/>
    <property type="match status" value="1"/>
</dbReference>
<evidence type="ECO:0000313" key="27">
    <source>
        <dbReference type="Proteomes" id="UP000288216"/>
    </source>
</evidence>